<feature type="region of interest" description="Disordered" evidence="1">
    <location>
        <begin position="446"/>
        <end position="467"/>
    </location>
</feature>
<comment type="caution">
    <text evidence="3">The sequence shown here is derived from an EMBL/GenBank/DDBJ whole genome shotgun (WGS) entry which is preliminary data.</text>
</comment>
<feature type="region of interest" description="Disordered" evidence="1">
    <location>
        <begin position="308"/>
        <end position="376"/>
    </location>
</feature>
<dbReference type="EMBL" id="JAULSN010000017">
    <property type="protein sequence ID" value="KAK3358340.1"/>
    <property type="molecule type" value="Genomic_DNA"/>
</dbReference>
<name>A0AAE0JRJ4_9PEZI</name>
<proteinExistence type="predicted"/>
<accession>A0AAE0JRJ4</accession>
<keyword evidence="4" id="KW-1185">Reference proteome</keyword>
<evidence type="ECO:0000259" key="2">
    <source>
        <dbReference type="Pfam" id="PF12417"/>
    </source>
</evidence>
<dbReference type="Pfam" id="PF12417">
    <property type="entry name" value="DUF3669"/>
    <property type="match status" value="1"/>
</dbReference>
<feature type="domain" description="DUF3669" evidence="2">
    <location>
        <begin position="227"/>
        <end position="290"/>
    </location>
</feature>
<reference evidence="3" key="1">
    <citation type="journal article" date="2023" name="Mol. Phylogenet. Evol.">
        <title>Genome-scale phylogeny and comparative genomics of the fungal order Sordariales.</title>
        <authorList>
            <person name="Hensen N."/>
            <person name="Bonometti L."/>
            <person name="Westerberg I."/>
            <person name="Brannstrom I.O."/>
            <person name="Guillou S."/>
            <person name="Cros-Aarteil S."/>
            <person name="Calhoun S."/>
            <person name="Haridas S."/>
            <person name="Kuo A."/>
            <person name="Mondo S."/>
            <person name="Pangilinan J."/>
            <person name="Riley R."/>
            <person name="LaButti K."/>
            <person name="Andreopoulos B."/>
            <person name="Lipzen A."/>
            <person name="Chen C."/>
            <person name="Yan M."/>
            <person name="Daum C."/>
            <person name="Ng V."/>
            <person name="Clum A."/>
            <person name="Steindorff A."/>
            <person name="Ohm R.A."/>
            <person name="Martin F."/>
            <person name="Silar P."/>
            <person name="Natvig D.O."/>
            <person name="Lalanne C."/>
            <person name="Gautier V."/>
            <person name="Ament-Velasquez S.L."/>
            <person name="Kruys A."/>
            <person name="Hutchinson M.I."/>
            <person name="Powell A.J."/>
            <person name="Barry K."/>
            <person name="Miller A.N."/>
            <person name="Grigoriev I.V."/>
            <person name="Debuchy R."/>
            <person name="Gladieux P."/>
            <person name="Hiltunen Thoren M."/>
            <person name="Johannesson H."/>
        </authorList>
    </citation>
    <scope>NUCLEOTIDE SEQUENCE</scope>
    <source>
        <strain evidence="3">CBS 958.72</strain>
    </source>
</reference>
<gene>
    <name evidence="3" type="ORF">B0T24DRAFT_693595</name>
</gene>
<evidence type="ECO:0000313" key="3">
    <source>
        <dbReference type="EMBL" id="KAK3358340.1"/>
    </source>
</evidence>
<protein>
    <recommendedName>
        <fullName evidence="2">DUF3669 domain-containing protein</fullName>
    </recommendedName>
</protein>
<dbReference type="PANTHER" id="PTHR40780">
    <property type="entry name" value="DUF3669 DOMAIN-CONTAINING PROTEIN"/>
    <property type="match status" value="1"/>
</dbReference>
<dbReference type="Proteomes" id="UP001287356">
    <property type="component" value="Unassembled WGS sequence"/>
</dbReference>
<dbReference type="PANTHER" id="PTHR40780:SF2">
    <property type="entry name" value="DUF3669 DOMAIN-CONTAINING PROTEIN"/>
    <property type="match status" value="1"/>
</dbReference>
<evidence type="ECO:0000256" key="1">
    <source>
        <dbReference type="SAM" id="MobiDB-lite"/>
    </source>
</evidence>
<feature type="compositionally biased region" description="Basic and acidic residues" evidence="1">
    <location>
        <begin position="308"/>
        <end position="318"/>
    </location>
</feature>
<sequence length="467" mass="51756">MASTNEAEASSMDQSLARVAMERLHLEDRLEQEAAALETPDIILKRMLSIRSVVPTTSSFAQRQQGEVGTSSMFREIGTGSAGKVFEHPGTIFAYKVDVSGQPDKLWNNYDKHMRVYKSFDSVPYVADQVEIPRCFCLKLNANEMKDLDLPTSELCSSMARALAVLRWHTKIDAMDIEFVLGSSPLEEQKVRVDIETEDLRAMAPHTSTYEQATHNGPNFTKRITALWMLDFGNCTDITMDSNGVDMAVKAFVETNFYCPEPNSGNAFIDSLWLLFAESYIQYSDRILEDVLETPELQTLPREFIRKVSSETPVRRQESGSSSSAPGRGGTFGSMRGAGKESSQSSMSSSREQGNTSSRQRRPARQNSLRGIPNLSKTVWGEDADECIPERWENLQGETASPFAFETFRKARVFVCMGENLAIMKHQDVSGGNGRQVPLLREERADGGRGFGAGSAAAQADIYTGPS</sequence>
<reference evidence="3" key="2">
    <citation type="submission" date="2023-06" db="EMBL/GenBank/DDBJ databases">
        <authorList>
            <consortium name="Lawrence Berkeley National Laboratory"/>
            <person name="Haridas S."/>
            <person name="Hensen N."/>
            <person name="Bonometti L."/>
            <person name="Westerberg I."/>
            <person name="Brannstrom I.O."/>
            <person name="Guillou S."/>
            <person name="Cros-Aarteil S."/>
            <person name="Calhoun S."/>
            <person name="Kuo A."/>
            <person name="Mondo S."/>
            <person name="Pangilinan J."/>
            <person name="Riley R."/>
            <person name="Labutti K."/>
            <person name="Andreopoulos B."/>
            <person name="Lipzen A."/>
            <person name="Chen C."/>
            <person name="Yanf M."/>
            <person name="Daum C."/>
            <person name="Ng V."/>
            <person name="Clum A."/>
            <person name="Steindorff A."/>
            <person name="Ohm R."/>
            <person name="Martin F."/>
            <person name="Silar P."/>
            <person name="Natvig D."/>
            <person name="Lalanne C."/>
            <person name="Gautier V."/>
            <person name="Ament-Velasquez S.L."/>
            <person name="Kruys A."/>
            <person name="Hutchinson M.I."/>
            <person name="Powell A.J."/>
            <person name="Barry K."/>
            <person name="Miller A.N."/>
            <person name="Grigoriev I.V."/>
            <person name="Debuchy R."/>
            <person name="Gladieux P."/>
            <person name="Thoren M.H."/>
            <person name="Johannesson H."/>
        </authorList>
    </citation>
    <scope>NUCLEOTIDE SEQUENCE</scope>
    <source>
        <strain evidence="3">CBS 958.72</strain>
    </source>
</reference>
<dbReference type="InterPro" id="IPR022137">
    <property type="entry name" value="Znf_prot_DUF3669"/>
</dbReference>
<dbReference type="AlphaFoldDB" id="A0AAE0JRJ4"/>
<organism evidence="3 4">
    <name type="scientific">Lasiosphaeria ovina</name>
    <dbReference type="NCBI Taxonomy" id="92902"/>
    <lineage>
        <taxon>Eukaryota</taxon>
        <taxon>Fungi</taxon>
        <taxon>Dikarya</taxon>
        <taxon>Ascomycota</taxon>
        <taxon>Pezizomycotina</taxon>
        <taxon>Sordariomycetes</taxon>
        <taxon>Sordariomycetidae</taxon>
        <taxon>Sordariales</taxon>
        <taxon>Lasiosphaeriaceae</taxon>
        <taxon>Lasiosphaeria</taxon>
    </lineage>
</organism>
<evidence type="ECO:0000313" key="4">
    <source>
        <dbReference type="Proteomes" id="UP001287356"/>
    </source>
</evidence>